<accession>A0A6C0KDC8</accession>
<dbReference type="AlphaFoldDB" id="A0A6C0KDC8"/>
<feature type="compositionally biased region" description="Basic residues" evidence="1">
    <location>
        <begin position="1"/>
        <end position="12"/>
    </location>
</feature>
<proteinExistence type="predicted"/>
<evidence type="ECO:0000313" key="2">
    <source>
        <dbReference type="EMBL" id="QHU14737.1"/>
    </source>
</evidence>
<organism evidence="2">
    <name type="scientific">viral metagenome</name>
    <dbReference type="NCBI Taxonomy" id="1070528"/>
    <lineage>
        <taxon>unclassified sequences</taxon>
        <taxon>metagenomes</taxon>
        <taxon>organismal metagenomes</taxon>
    </lineage>
</organism>
<feature type="region of interest" description="Disordered" evidence="1">
    <location>
        <begin position="1"/>
        <end position="22"/>
    </location>
</feature>
<dbReference type="EMBL" id="MN740846">
    <property type="protein sequence ID" value="QHU14737.1"/>
    <property type="molecule type" value="Genomic_DNA"/>
</dbReference>
<protein>
    <submittedName>
        <fullName evidence="2">Uncharacterized protein</fullName>
    </submittedName>
</protein>
<name>A0A6C0KDC8_9ZZZZ</name>
<sequence>MKQKLKKQKNLKQKNPAQAGIKTNYQPGIQMVLVCTGASSH</sequence>
<evidence type="ECO:0000256" key="1">
    <source>
        <dbReference type="SAM" id="MobiDB-lite"/>
    </source>
</evidence>
<reference evidence="2" key="1">
    <citation type="journal article" date="2020" name="Nature">
        <title>Giant virus diversity and host interactions through global metagenomics.</title>
        <authorList>
            <person name="Schulz F."/>
            <person name="Roux S."/>
            <person name="Paez-Espino D."/>
            <person name="Jungbluth S."/>
            <person name="Walsh D.A."/>
            <person name="Denef V.J."/>
            <person name="McMahon K.D."/>
            <person name="Konstantinidis K.T."/>
            <person name="Eloe-Fadrosh E.A."/>
            <person name="Kyrpides N.C."/>
            <person name="Woyke T."/>
        </authorList>
    </citation>
    <scope>NUCLEOTIDE SEQUENCE</scope>
    <source>
        <strain evidence="2">GVMAG-S-1102113-126</strain>
    </source>
</reference>